<dbReference type="AlphaFoldDB" id="A0A0D6EY21"/>
<dbReference type="PROSITE" id="PS50005">
    <property type="entry name" value="TPR"/>
    <property type="match status" value="5"/>
</dbReference>
<dbReference type="HOGENOM" id="CLU_010140_1_1_4"/>
<dbReference type="InterPro" id="IPR019734">
    <property type="entry name" value="TPR_rpt"/>
</dbReference>
<dbReference type="STRING" id="1581557.BN1208_1278"/>
<keyword evidence="1" id="KW-0677">Repeat</keyword>
<keyword evidence="2 3" id="KW-0802">TPR repeat</keyword>
<evidence type="ECO:0000313" key="4">
    <source>
        <dbReference type="EMBL" id="CEZ20158.1"/>
    </source>
</evidence>
<evidence type="ECO:0000256" key="2">
    <source>
        <dbReference type="ARBA" id="ARBA00022803"/>
    </source>
</evidence>
<dbReference type="SMART" id="SM00028">
    <property type="entry name" value="TPR"/>
    <property type="match status" value="7"/>
</dbReference>
<feature type="repeat" description="TPR" evidence="3">
    <location>
        <begin position="170"/>
        <end position="203"/>
    </location>
</feature>
<evidence type="ECO:0000313" key="5">
    <source>
        <dbReference type="Proteomes" id="UP000064007"/>
    </source>
</evidence>
<reference evidence="5" key="1">
    <citation type="submission" date="2014-12" db="EMBL/GenBank/DDBJ databases">
        <authorList>
            <person name="Salcher M.M."/>
        </authorList>
    </citation>
    <scope>NUCLEOTIDE SEQUENCE [LARGE SCALE GENOMIC DNA]</scope>
    <source>
        <strain evidence="5">MMS-10A-171</strain>
    </source>
</reference>
<dbReference type="Proteomes" id="UP000064007">
    <property type="component" value="Chromosome 1"/>
</dbReference>
<dbReference type="PROSITE" id="PS50293">
    <property type="entry name" value="TPR_REGION"/>
    <property type="match status" value="1"/>
</dbReference>
<feature type="repeat" description="TPR" evidence="3">
    <location>
        <begin position="102"/>
        <end position="135"/>
    </location>
</feature>
<dbReference type="OrthoDB" id="9814129at2"/>
<evidence type="ECO:0000256" key="3">
    <source>
        <dbReference type="PROSITE-ProRule" id="PRU00339"/>
    </source>
</evidence>
<dbReference type="InterPro" id="IPR050498">
    <property type="entry name" value="Ycf3"/>
</dbReference>
<accession>A0A0D6EY21</accession>
<name>A0A0D6EY21_9PROT</name>
<keyword evidence="5" id="KW-1185">Reference proteome</keyword>
<protein>
    <submittedName>
        <fullName evidence="4">Uncharacterized protein</fullName>
    </submittedName>
</protein>
<evidence type="ECO:0000256" key="1">
    <source>
        <dbReference type="ARBA" id="ARBA00022737"/>
    </source>
</evidence>
<dbReference type="RefSeq" id="WP_046488913.1">
    <property type="nucleotide sequence ID" value="NZ_LN827929.1"/>
</dbReference>
<dbReference type="PANTHER" id="PTHR44858:SF1">
    <property type="entry name" value="UDP-N-ACETYLGLUCOSAMINE--PEPTIDE N-ACETYLGLUCOSAMINYLTRANSFERASE SPINDLY-RELATED"/>
    <property type="match status" value="1"/>
</dbReference>
<sequence length="590" mass="68665">MGELSLAIQYHRSNNLSLAEEIYHSFLERNPEHPLALSLLGTVYIQKKFPKKAIPLFNKSIELDPSQPFSFCNLGIAEYELKRYESSCNNLSKAILLKVDYFEAFNALGKTHIKLGFNEKAFENFTMALNINPRFCEAYLNRADLYNSLENFNKALDDYKNAINIDPSEPFLIQKYGAFLIKLHLYDQAISEFENILEIYPNNKSVLLNLGICLQKKRNFFRASEIYNTLLQLDRNNLEALNNKAYIYQCLGEYDEAINLYKKIIKIDKHFPYAHLNTAVIMLNKEEFLDGWKFYEYRTKCEDMFRLLKSSKPEVQSFNTSDKTIFIWAEQGIGDQIIYASLLFDAFKTKNKFYVSVDSRLISLFKRSFSQFDNVTFISADEKLLESKYDFHLPMGSLGKFFRNSIQDFDTHPLAYLKADQREVDSLKKELKKEGFKVCGISWKSNNKEIGEAKTLSLTQLLPILSIPNTIFIDLQYDDNLEEKEKFLNEYGIEIKSINEIDNYNNLDGLTSLIDACDYIVTISNATAHIAGALHKETYLLLPYAFGKIWYWGESRDYSLWYPAVKIYRNTKSHSWDETIDDLSKKIRAR</sequence>
<dbReference type="Pfam" id="PF00515">
    <property type="entry name" value="TPR_1"/>
    <property type="match status" value="2"/>
</dbReference>
<feature type="repeat" description="TPR" evidence="3">
    <location>
        <begin position="136"/>
        <end position="169"/>
    </location>
</feature>
<feature type="repeat" description="TPR" evidence="3">
    <location>
        <begin position="34"/>
        <end position="67"/>
    </location>
</feature>
<dbReference type="EMBL" id="LN827929">
    <property type="protein sequence ID" value="CEZ20158.1"/>
    <property type="molecule type" value="Genomic_DNA"/>
</dbReference>
<dbReference type="Gene3D" id="1.25.40.10">
    <property type="entry name" value="Tetratricopeptide repeat domain"/>
    <property type="match status" value="3"/>
</dbReference>
<proteinExistence type="predicted"/>
<dbReference type="Pfam" id="PF13432">
    <property type="entry name" value="TPR_16"/>
    <property type="match status" value="1"/>
</dbReference>
<feature type="repeat" description="TPR" evidence="3">
    <location>
        <begin position="238"/>
        <end position="271"/>
    </location>
</feature>
<dbReference type="SUPFAM" id="SSF48452">
    <property type="entry name" value="TPR-like"/>
    <property type="match status" value="1"/>
</dbReference>
<dbReference type="SUPFAM" id="SSF53756">
    <property type="entry name" value="UDP-Glycosyltransferase/glycogen phosphorylase"/>
    <property type="match status" value="1"/>
</dbReference>
<gene>
    <name evidence="4" type="ORF">BN1208_1278</name>
</gene>
<dbReference type="KEGG" id="mbat:BN1208_1278"/>
<dbReference type="PANTHER" id="PTHR44858">
    <property type="entry name" value="TETRATRICOPEPTIDE REPEAT PROTEIN 6"/>
    <property type="match status" value="1"/>
</dbReference>
<organism evidence="4 5">
    <name type="scientific">Candidatus Methylopumilus planktonicus</name>
    <dbReference type="NCBI Taxonomy" id="1581557"/>
    <lineage>
        <taxon>Bacteria</taxon>
        <taxon>Pseudomonadati</taxon>
        <taxon>Pseudomonadota</taxon>
        <taxon>Betaproteobacteria</taxon>
        <taxon>Nitrosomonadales</taxon>
        <taxon>Methylophilaceae</taxon>
        <taxon>Candidatus Methylopumilus</taxon>
    </lineage>
</organism>
<dbReference type="InterPro" id="IPR011990">
    <property type="entry name" value="TPR-like_helical_dom_sf"/>
</dbReference>